<evidence type="ECO:0000313" key="4">
    <source>
        <dbReference type="WBParaSite" id="OFLC_0000766201-mRNA-1"/>
    </source>
</evidence>
<dbReference type="GO" id="GO:0000398">
    <property type="term" value="P:mRNA splicing, via spliceosome"/>
    <property type="evidence" value="ECO:0007669"/>
    <property type="project" value="InterPro"/>
</dbReference>
<evidence type="ECO:0000256" key="1">
    <source>
        <dbReference type="ARBA" id="ARBA00025726"/>
    </source>
</evidence>
<dbReference type="InterPro" id="IPR015943">
    <property type="entry name" value="WD40/YVTN_repeat-like_dom_sf"/>
</dbReference>
<gene>
    <name evidence="2" type="ORF">OFLC_LOCUS7663</name>
</gene>
<sequence length="70" mass="7724">MLLHEHNAIINSLACNEDGVLVSGEAGIFALTFDQSGSRLITAEADKTIKMYKENENPTKETHHSCAEMF</sequence>
<dbReference type="Proteomes" id="UP000267606">
    <property type="component" value="Unassembled WGS sequence"/>
</dbReference>
<dbReference type="SUPFAM" id="SSF50978">
    <property type="entry name" value="WD40 repeat-like"/>
    <property type="match status" value="1"/>
</dbReference>
<evidence type="ECO:0000313" key="3">
    <source>
        <dbReference type="Proteomes" id="UP000267606"/>
    </source>
</evidence>
<dbReference type="GO" id="GO:0071011">
    <property type="term" value="C:precatalytic spliceosome"/>
    <property type="evidence" value="ECO:0007669"/>
    <property type="project" value="TreeGrafter"/>
</dbReference>
<reference evidence="2 3" key="2">
    <citation type="submission" date="2018-11" db="EMBL/GenBank/DDBJ databases">
        <authorList>
            <consortium name="Pathogen Informatics"/>
        </authorList>
    </citation>
    <scope>NUCLEOTIDE SEQUENCE [LARGE SCALE GENOMIC DNA]</scope>
</reference>
<accession>A0A183HJK1</accession>
<dbReference type="EMBL" id="UZAJ01008155">
    <property type="protein sequence ID" value="VDO52100.1"/>
    <property type="molecule type" value="Genomic_DNA"/>
</dbReference>
<keyword evidence="3" id="KW-1185">Reference proteome</keyword>
<protein>
    <submittedName>
        <fullName evidence="4">WD_REPEATS_REGION domain-containing protein</fullName>
    </submittedName>
</protein>
<dbReference type="WBParaSite" id="OFLC_0000766201-mRNA-1">
    <property type="protein sequence ID" value="OFLC_0000766201-mRNA-1"/>
    <property type="gene ID" value="OFLC_0000766201"/>
</dbReference>
<dbReference type="InterPro" id="IPR036322">
    <property type="entry name" value="WD40_repeat_dom_sf"/>
</dbReference>
<comment type="similarity">
    <text evidence="1">Belongs to the WD repeat PRL1/PRL2 family.</text>
</comment>
<dbReference type="GO" id="GO:0071013">
    <property type="term" value="C:catalytic step 2 spliceosome"/>
    <property type="evidence" value="ECO:0007669"/>
    <property type="project" value="TreeGrafter"/>
</dbReference>
<evidence type="ECO:0000313" key="2">
    <source>
        <dbReference type="EMBL" id="VDO52100.1"/>
    </source>
</evidence>
<dbReference type="Gene3D" id="2.130.10.10">
    <property type="entry name" value="YVTN repeat-like/Quinoprotein amine dehydrogenase"/>
    <property type="match status" value="1"/>
</dbReference>
<name>A0A183HJK1_9BILA</name>
<reference evidence="4" key="1">
    <citation type="submission" date="2016-06" db="UniProtKB">
        <authorList>
            <consortium name="WormBaseParasite"/>
        </authorList>
    </citation>
    <scope>IDENTIFICATION</scope>
</reference>
<proteinExistence type="inferred from homology"/>
<dbReference type="PANTHER" id="PTHR19923">
    <property type="entry name" value="WD40 REPEAT PROTEINPRL1/PRL2-RELATED"/>
    <property type="match status" value="1"/>
</dbReference>
<organism evidence="4">
    <name type="scientific">Onchocerca flexuosa</name>
    <dbReference type="NCBI Taxonomy" id="387005"/>
    <lineage>
        <taxon>Eukaryota</taxon>
        <taxon>Metazoa</taxon>
        <taxon>Ecdysozoa</taxon>
        <taxon>Nematoda</taxon>
        <taxon>Chromadorea</taxon>
        <taxon>Rhabditida</taxon>
        <taxon>Spirurina</taxon>
        <taxon>Spiruromorpha</taxon>
        <taxon>Filarioidea</taxon>
        <taxon>Onchocercidae</taxon>
        <taxon>Onchocerca</taxon>
    </lineage>
</organism>
<dbReference type="GO" id="GO:0000974">
    <property type="term" value="C:Prp19 complex"/>
    <property type="evidence" value="ECO:0007669"/>
    <property type="project" value="TreeGrafter"/>
</dbReference>
<dbReference type="InterPro" id="IPR001680">
    <property type="entry name" value="WD40_rpt"/>
</dbReference>
<dbReference type="AlphaFoldDB" id="A0A183HJK1"/>
<dbReference type="STRING" id="387005.A0A183HJK1"/>
<dbReference type="PANTHER" id="PTHR19923:SF0">
    <property type="entry name" value="PLEIOTROPIC REGULATOR 1"/>
    <property type="match status" value="1"/>
</dbReference>
<dbReference type="Pfam" id="PF00400">
    <property type="entry name" value="WD40"/>
    <property type="match status" value="1"/>
</dbReference>
<dbReference type="InterPro" id="IPR045241">
    <property type="entry name" value="Prp46/PLRG1-like"/>
</dbReference>